<dbReference type="Gene3D" id="3.40.50.720">
    <property type="entry name" value="NAD(P)-binding Rossmann-like Domain"/>
    <property type="match status" value="1"/>
</dbReference>
<dbReference type="InterPro" id="IPR050177">
    <property type="entry name" value="Lipid_A_modif_metabolic_enz"/>
</dbReference>
<dbReference type="Pfam" id="PF01370">
    <property type="entry name" value="Epimerase"/>
    <property type="match status" value="1"/>
</dbReference>
<sequence length="367" mass="40939">MIGKERGPMRALLIGGTGPTGPDIARGLKSRGYETTILHRGSHEIDDVADFEHIHADPHFEGELAAGLLGRTFDVAVVTYGRLRHVAIEVARHTNRLVSVGGTAYARQRWSTPITETALRDLTTPLTLKIQQTEEAIFECAARTGLNLTHIRYPYLYGARQLAPREWSIIRRILDGRHTIPVVDGGLSQESKAYSENAAHAVLLAVDTPDSAGKIYHVSDELTPTDGERAHAIARAMGTEIELVNYPREVSQPAWFWFAGRTLGVKQKDFPITDHSVLDISRAKAELGYRDLVDFDEAIQRTVDWYLEHPSVPGGDIEARLGDQFDYVAEDRFRLARRRFVDDCAAIPILVAPTRHAYDHPPVQKID</sequence>
<organism evidence="2 3">
    <name type="scientific">Cryobacterium glaciale</name>
    <dbReference type="NCBI Taxonomy" id="1259145"/>
    <lineage>
        <taxon>Bacteria</taxon>
        <taxon>Bacillati</taxon>
        <taxon>Actinomycetota</taxon>
        <taxon>Actinomycetes</taxon>
        <taxon>Micrococcales</taxon>
        <taxon>Microbacteriaceae</taxon>
        <taxon>Cryobacterium</taxon>
    </lineage>
</organism>
<keyword evidence="3" id="KW-1185">Reference proteome</keyword>
<evidence type="ECO:0000313" key="2">
    <source>
        <dbReference type="EMBL" id="TFB77304.1"/>
    </source>
</evidence>
<dbReference type="EMBL" id="SOEY01000002">
    <property type="protein sequence ID" value="TFB77304.1"/>
    <property type="molecule type" value="Genomic_DNA"/>
</dbReference>
<dbReference type="Proteomes" id="UP000298173">
    <property type="component" value="Unassembled WGS sequence"/>
</dbReference>
<dbReference type="OrthoDB" id="9776016at2"/>
<comment type="caution">
    <text evidence="2">The sequence shown here is derived from an EMBL/GenBank/DDBJ whole genome shotgun (WGS) entry which is preliminary data.</text>
</comment>
<evidence type="ECO:0000259" key="1">
    <source>
        <dbReference type="Pfam" id="PF01370"/>
    </source>
</evidence>
<dbReference type="SUPFAM" id="SSF51735">
    <property type="entry name" value="NAD(P)-binding Rossmann-fold domains"/>
    <property type="match status" value="1"/>
</dbReference>
<evidence type="ECO:0000313" key="3">
    <source>
        <dbReference type="Proteomes" id="UP000298173"/>
    </source>
</evidence>
<dbReference type="AlphaFoldDB" id="A0A4R8V5R9"/>
<dbReference type="PANTHER" id="PTHR43245">
    <property type="entry name" value="BIFUNCTIONAL POLYMYXIN RESISTANCE PROTEIN ARNA"/>
    <property type="match status" value="1"/>
</dbReference>
<dbReference type="InterPro" id="IPR036291">
    <property type="entry name" value="NAD(P)-bd_dom_sf"/>
</dbReference>
<feature type="domain" description="NAD-dependent epimerase/dehydratase" evidence="1">
    <location>
        <begin position="12"/>
        <end position="218"/>
    </location>
</feature>
<reference evidence="2 3" key="1">
    <citation type="submission" date="2019-03" db="EMBL/GenBank/DDBJ databases">
        <title>Genomics of glacier-inhabiting Cryobacterium strains.</title>
        <authorList>
            <person name="Liu Q."/>
            <person name="Xin Y.-H."/>
        </authorList>
    </citation>
    <scope>NUCLEOTIDE SEQUENCE [LARGE SCALE GENOMIC DNA]</scope>
    <source>
        <strain evidence="2 3">HLT2-23</strain>
    </source>
</reference>
<protein>
    <submittedName>
        <fullName evidence="2">NAD-dependent dehydratase</fullName>
    </submittedName>
</protein>
<dbReference type="RefSeq" id="WP_134501116.1">
    <property type="nucleotide sequence ID" value="NZ_SOEY01000002.1"/>
</dbReference>
<name>A0A4R8V5R9_9MICO</name>
<accession>A0A4R8V5R9</accession>
<gene>
    <name evidence="2" type="ORF">E3O06_00685</name>
</gene>
<proteinExistence type="predicted"/>
<dbReference type="InterPro" id="IPR001509">
    <property type="entry name" value="Epimerase_deHydtase"/>
</dbReference>